<gene>
    <name evidence="2" type="ORF">MAR_016754</name>
</gene>
<dbReference type="SUPFAM" id="SSF144122">
    <property type="entry name" value="Tim10-like"/>
    <property type="match status" value="1"/>
</dbReference>
<sequence length="288" mass="31440">MLSTISLAMFSTELVTELSLPCSSSLTSFELSSCTLKEIPSLEQVSLSSLLALEISPSFELAAGKKSSIKLSMELSDPNGFIFRLKLLGSTLSKWSSCSDLDLDGAVSLDRLGEYHKVKHGRDGCTLDLEGHVPSQENVDGCLHDLGHVRVNELAVVEGKGHQKEVKHATLYQHTGVLHSTAQCLNLEFINNMNFSSGSPPGLNKGEDIETALNQYQQQIMMQQSAKKLEEAVDSCFRKCVTKPGSSLDKNQQKCLGQCVDVYLEASGISYRKSDLGIEEVRAKPLEV</sequence>
<evidence type="ECO:0000313" key="3">
    <source>
        <dbReference type="Proteomes" id="UP001164746"/>
    </source>
</evidence>
<evidence type="ECO:0000313" key="2">
    <source>
        <dbReference type="EMBL" id="WAR06796.1"/>
    </source>
</evidence>
<dbReference type="Proteomes" id="UP001164746">
    <property type="component" value="Chromosome 6"/>
</dbReference>
<organism evidence="2 3">
    <name type="scientific">Mya arenaria</name>
    <name type="common">Soft-shell clam</name>
    <dbReference type="NCBI Taxonomy" id="6604"/>
    <lineage>
        <taxon>Eukaryota</taxon>
        <taxon>Metazoa</taxon>
        <taxon>Spiralia</taxon>
        <taxon>Lophotrochozoa</taxon>
        <taxon>Mollusca</taxon>
        <taxon>Bivalvia</taxon>
        <taxon>Autobranchia</taxon>
        <taxon>Heteroconchia</taxon>
        <taxon>Euheterodonta</taxon>
        <taxon>Imparidentia</taxon>
        <taxon>Neoheterodontei</taxon>
        <taxon>Myida</taxon>
        <taxon>Myoidea</taxon>
        <taxon>Myidae</taxon>
        <taxon>Mya</taxon>
    </lineage>
</organism>
<reference evidence="2" key="1">
    <citation type="submission" date="2022-11" db="EMBL/GenBank/DDBJ databases">
        <title>Centuries of genome instability and evolution in soft-shell clam transmissible cancer (bioRxiv).</title>
        <authorList>
            <person name="Hart S.F.M."/>
            <person name="Yonemitsu M.A."/>
            <person name="Giersch R.M."/>
            <person name="Beal B.F."/>
            <person name="Arriagada G."/>
            <person name="Davis B.W."/>
            <person name="Ostrander E.A."/>
            <person name="Goff S.P."/>
            <person name="Metzger M.J."/>
        </authorList>
    </citation>
    <scope>NUCLEOTIDE SEQUENCE</scope>
    <source>
        <strain evidence="2">MELC-2E11</strain>
        <tissue evidence="2">Siphon/mantle</tissue>
    </source>
</reference>
<evidence type="ECO:0000259" key="1">
    <source>
        <dbReference type="Pfam" id="PF02953"/>
    </source>
</evidence>
<accession>A0ABY7EDI5</accession>
<dbReference type="Pfam" id="PF02953">
    <property type="entry name" value="zf-Tim10_DDP"/>
    <property type="match status" value="1"/>
</dbReference>
<name>A0ABY7EDI5_MYAAR</name>
<dbReference type="InterPro" id="IPR035427">
    <property type="entry name" value="Tim10-like_dom_sf"/>
</dbReference>
<dbReference type="EMBL" id="CP111017">
    <property type="protein sequence ID" value="WAR06796.1"/>
    <property type="molecule type" value="Genomic_DNA"/>
</dbReference>
<protein>
    <submittedName>
        <fullName evidence="2">TI13B-like protein</fullName>
    </submittedName>
</protein>
<dbReference type="Gene3D" id="1.10.287.810">
    <property type="entry name" value="Mitochondrial import inner membrane translocase subunit tim13 like domains"/>
    <property type="match status" value="1"/>
</dbReference>
<dbReference type="InterPro" id="IPR004217">
    <property type="entry name" value="Tim10-like"/>
</dbReference>
<keyword evidence="3" id="KW-1185">Reference proteome</keyword>
<feature type="domain" description="Tim10-like" evidence="1">
    <location>
        <begin position="215"/>
        <end position="268"/>
    </location>
</feature>
<proteinExistence type="predicted"/>